<gene>
    <name evidence="14" type="primary">cyp15</name>
    <name evidence="14" type="ORF">DBV05_g9117</name>
</gene>
<dbReference type="GO" id="GO:0000502">
    <property type="term" value="C:proteasome complex"/>
    <property type="evidence" value="ECO:0007669"/>
    <property type="project" value="UniProtKB-KW"/>
</dbReference>
<evidence type="ECO:0000256" key="2">
    <source>
        <dbReference type="ARBA" id="ARBA00004496"/>
    </source>
</evidence>
<dbReference type="Gene3D" id="2.130.10.10">
    <property type="entry name" value="YVTN repeat-like/Quinoprotein amine dehydrogenase"/>
    <property type="match status" value="1"/>
</dbReference>
<dbReference type="SMART" id="SM00320">
    <property type="entry name" value="WD40"/>
    <property type="match status" value="5"/>
</dbReference>
<evidence type="ECO:0000256" key="12">
    <source>
        <dbReference type="SAM" id="MobiDB-lite"/>
    </source>
</evidence>
<dbReference type="GO" id="GO:0036503">
    <property type="term" value="P:ERAD pathway"/>
    <property type="evidence" value="ECO:0007669"/>
    <property type="project" value="TreeGrafter"/>
</dbReference>
<dbReference type="GO" id="GO:0005737">
    <property type="term" value="C:cytoplasm"/>
    <property type="evidence" value="ECO:0007669"/>
    <property type="project" value="UniProtKB-SubCell"/>
</dbReference>
<feature type="region of interest" description="Disordered" evidence="12">
    <location>
        <begin position="1847"/>
        <end position="1940"/>
    </location>
</feature>
<dbReference type="Gene3D" id="2.40.100.10">
    <property type="entry name" value="Cyclophilin-like"/>
    <property type="match status" value="1"/>
</dbReference>
<dbReference type="SUPFAM" id="SSF50891">
    <property type="entry name" value="Cyclophilin-like"/>
    <property type="match status" value="1"/>
</dbReference>
<dbReference type="Gene3D" id="1.25.10.10">
    <property type="entry name" value="Leucine-rich Repeat Variant"/>
    <property type="match status" value="3"/>
</dbReference>
<feature type="region of interest" description="Disordered" evidence="12">
    <location>
        <begin position="2340"/>
        <end position="2366"/>
    </location>
</feature>
<dbReference type="GO" id="GO:0005634">
    <property type="term" value="C:nucleus"/>
    <property type="evidence" value="ECO:0007669"/>
    <property type="project" value="UniProtKB-ARBA"/>
</dbReference>
<sequence length="2519" mass="277959">MASSEERELALIAKVELRIALADSDAKLQSILNTYLAPLLLKLASEHVSVRNKVISVCQHINTRVRPQEIQLPAAALLRQFKEHADSPLIRHFDLLYVQQGISRLPLSERLGLLPLLINGIAADTAKSLVHGSQLFNLVLRLMALFQLPPRGSKDDEQLREKLGLGKEDAKFLSFWFGKLILFTAVRAGPDASDVACPGLSPDEYQFLTLQGKPGVWDPAADGGMNLTEAKVAASKFLVSGMFTDDERFLPAVYASADANSRISEIGDDVLKRTLPNTDLEDLCVIGSLYDVYFGTAGGQLPARPALKIKILSYFAKSIAATSFTSKVARLVEEGLTYGVVDDGLNSARGREATKLRAAIFTFVNFMARRGSAADLHAVAPTLVQRLRAFIEDQGWPKPNPDEDVALRGYVYEVIGLLAKAAPEEVLLEPSLNLLRWLFRSLSDDTSGRDTGVSIDEALSSVLGALATSSNADVQKSLRDLLLEQMSAEEEAGSAFRRSTRYAAVRFANRCLPYKDVVARWIDILAISGPASESQEVREEGSRGLDPHWSRLLHSSQSGTGLGGGDESHLPFPDFAELSIYVLSLPEVSAATRNAWRPNDQVRHFKRYFPHAFAPTVRFVHQILMDEALRTHGMAIPVDVDWARKLDTAISTDADSRNAVKSYLKRAASDQGTILHSVLALMRAALEGLLWEGGTSLDDLGERFVQLCSLSPDDLLDMSQAAPAFRALEPCIFSNHEPTRTVAAHAYGLLATHSAVVASEADQSLSLLLQRADQWERAVGSQVNEAAGAILAVSYYFSRLTARKRRASASEEKLQHLLKLILDVLRRSTDKTLRDATSLAISELSLFFVVKAERMTDIAKINFTLFTDKLMESAKAGNEKAILALGHLAMIVDDESDANLSFVGDKIFELHEIRQAETQFAVGEAVACLAGSWNATILAPRMDIDAPIPAAPSREKTLPFVLEKVLANCRNTKPALKKASVIWLLSIIQFLGHLPAVKSRLAECQLAFKGCLSDRDEVVQEAASRGLGLVYEKGDRQLKDDLVRDLVGSFSDNKPNLSGNVSEDTQLFEPGALPTGDGSVTTYKDILNLASEVGDSSLVYRFMSLAANNAIWSSRAAFGRFGLSNVLSDSSVDGYLAENPKLYPKLYRYRFDPNPNVQRSMNDIWNALVKDSNATLDKHFEAIMEDLLLNILGREWRVRQAACAAVADLVQGKSIEKYEQYLGRIWTACFKVLDDIKESVRQAAGGLARVLTAILTRSLEAGDTSMKNADTMLKNVLPFLLSTSGLESSAKEVQFFALKTLLEIIKKSSAKILRPYIPELIERLIGLLSSVEPEAVNYIHLNAAKYNLTEQKIDDMRLASVRGSPLMEAIERCLDLLDDGSMKALEPRLENAMKTAIGLPSKVGASRVLVSLATRRGFLFKPYADRFLKLIEKHVHDRNETVSAAYAAAAGYVTRIASEKQILELITFCKRLYFESDDERNRVESGDIVAAISKHASDKFNALSTELLPFTYIAKHDSSETVRELFSRAWDDNVGGSLAVQLYVKDIVAIAQGYLDSPRWTLKHTAAKAVAEATNALASTVEDMSVPNAETIWPALDKALGGKSWEGKEVVLQAFARFVERGGALWKSRAEVAEQIRRVIVREAKRQNKAYRQHALKPLGRIAAAMAEVDWSETVFDIVSPVVEELTAGDEDAMDVDAGDAMRKDEKLRDNTATGAIFALQASINPKLLQDTALSGAALRFLDQARKLNTLPSNTIHVAVFEALQALFDRVYTQEPTGSFSTGNEAQLKEALDALLFDARYDGLSEAMRVKRAQAIHALAKLPERGFARGLLVGKLGPEIEGERSPVVRAELEKAKTAKTTEEETRVFPTSSTTAALPPSPSTPSDMSAAPPSPGARKRTFDETQDGIRNGHGRDAHDDDTSSDDDDFGPALPSQVPKKKRRRLPYERLYVAALPASARYSKSLMHKEQLCFTTLTPYTDFLITSSLDGVVKFWKKTRDGVEFVKEFRAHNGEIKSVSVSADGRSFASAGTDNTVKIFDVITFDLLAMLTLDAAPRCVCWVHSRGASLPLLAVSLETDKSIRIYDGRGENQQPMHTIAGLHRSPVSLMAYNNEYDCVVSADDGGMLEYWRPSGSYEKPDNVFQMKSSTNLFDFKKAKSVPASITISPNGSQFATFSFPDRKVRVFDFATGKLYRTYDESVATIMEMQQAGTALQKLEDVEFGRRLAIERELEHPAVKPRINVIFDETGHFIMYGSILGAKVINTFTNRVVKVYGKDEPFRALNLALYQGQPEKKGVVTVEMAASENPLIKEAEERDAMLVSTGFGKVRFYMFTNDEQISKSERDVQNEKPRSVNARKQEEQKAAETGTSAIIHTTYGDIHVRLFPEAAPKAVENFVVHSRNGYYNNVIFHRVIRKFMIQTGDPLGDGTGGESIWGKEFEDEFSTLRHDKPYTISMANAGPNTNGSQFFITTEKTPWLDNKHTIFGRAIAGLDVIHKIENVRTYKEKPEEDIKIVNISIN</sequence>
<dbReference type="EMBL" id="VCHE01000082">
    <property type="protein sequence ID" value="KAB2572253.1"/>
    <property type="molecule type" value="Genomic_DNA"/>
</dbReference>
<evidence type="ECO:0000259" key="13">
    <source>
        <dbReference type="PROSITE" id="PS50072"/>
    </source>
</evidence>
<accession>A0A5N5D3H7</accession>
<evidence type="ECO:0000313" key="14">
    <source>
        <dbReference type="EMBL" id="KAB2572253.1"/>
    </source>
</evidence>
<dbReference type="PANTHER" id="PTHR23346">
    <property type="entry name" value="TRANSLATIONAL ACTIVATOR GCN1-RELATED"/>
    <property type="match status" value="1"/>
</dbReference>
<dbReference type="OrthoDB" id="16066at2759"/>
<dbReference type="FunFam" id="2.130.10.10:FF:000450">
    <property type="entry name" value="Peptidylprolyl isomerase domain and WD-repeat protein 1"/>
    <property type="match status" value="1"/>
</dbReference>
<keyword evidence="9" id="KW-0697">Rotamase</keyword>
<evidence type="ECO:0000256" key="3">
    <source>
        <dbReference type="ARBA" id="ARBA00007365"/>
    </source>
</evidence>
<keyword evidence="10 14" id="KW-0413">Isomerase</keyword>
<dbReference type="PROSITE" id="PS50072">
    <property type="entry name" value="CSA_PPIASE_2"/>
    <property type="match status" value="1"/>
</dbReference>
<reference evidence="14 15" key="1">
    <citation type="journal article" date="2019" name="Sci. Rep.">
        <title>A multi-omics analysis of the grapevine pathogen Lasiodiplodia theobromae reveals that temperature affects the expression of virulence- and pathogenicity-related genes.</title>
        <authorList>
            <person name="Felix C."/>
            <person name="Meneses R."/>
            <person name="Goncalves M.F.M."/>
            <person name="Tilleman L."/>
            <person name="Duarte A.S."/>
            <person name="Jorrin-Novo J.V."/>
            <person name="Van de Peer Y."/>
            <person name="Deforce D."/>
            <person name="Van Nieuwerburgh F."/>
            <person name="Esteves A.C."/>
            <person name="Alves A."/>
        </authorList>
    </citation>
    <scope>NUCLEOTIDE SEQUENCE [LARGE SCALE GENOMIC DNA]</scope>
    <source>
        <strain evidence="14 15">LA-SOL3</strain>
    </source>
</reference>
<comment type="catalytic activity">
    <reaction evidence="1">
        <text>[protein]-peptidylproline (omega=180) = [protein]-peptidylproline (omega=0)</text>
        <dbReference type="Rhea" id="RHEA:16237"/>
        <dbReference type="Rhea" id="RHEA-COMP:10747"/>
        <dbReference type="Rhea" id="RHEA-COMP:10748"/>
        <dbReference type="ChEBI" id="CHEBI:83833"/>
        <dbReference type="ChEBI" id="CHEBI:83834"/>
        <dbReference type="EC" id="5.2.1.8"/>
    </reaction>
</comment>
<dbReference type="GO" id="GO:0003755">
    <property type="term" value="F:peptidyl-prolyl cis-trans isomerase activity"/>
    <property type="evidence" value="ECO:0007669"/>
    <property type="project" value="UniProtKB-KW"/>
</dbReference>
<keyword evidence="8" id="KW-0647">Proteasome</keyword>
<dbReference type="InterPro" id="IPR016024">
    <property type="entry name" value="ARM-type_fold"/>
</dbReference>
<evidence type="ECO:0000256" key="8">
    <source>
        <dbReference type="ARBA" id="ARBA00022942"/>
    </source>
</evidence>
<comment type="caution">
    <text evidence="14">The sequence shown here is derived from an EMBL/GenBank/DDBJ whole genome shotgun (WGS) entry which is preliminary data.</text>
</comment>
<dbReference type="EC" id="5.2.1.8" evidence="4"/>
<evidence type="ECO:0000256" key="5">
    <source>
        <dbReference type="ARBA" id="ARBA00022490"/>
    </source>
</evidence>
<evidence type="ECO:0000256" key="4">
    <source>
        <dbReference type="ARBA" id="ARBA00013194"/>
    </source>
</evidence>
<dbReference type="GO" id="GO:0043248">
    <property type="term" value="P:proteasome assembly"/>
    <property type="evidence" value="ECO:0007669"/>
    <property type="project" value="InterPro"/>
</dbReference>
<dbReference type="Pfam" id="PF00160">
    <property type="entry name" value="Pro_isomerase"/>
    <property type="match status" value="1"/>
</dbReference>
<evidence type="ECO:0000256" key="10">
    <source>
        <dbReference type="ARBA" id="ARBA00023235"/>
    </source>
</evidence>
<proteinExistence type="inferred from homology"/>
<feature type="compositionally biased region" description="Basic and acidic residues" evidence="12">
    <location>
        <begin position="1847"/>
        <end position="1866"/>
    </location>
</feature>
<evidence type="ECO:0000256" key="7">
    <source>
        <dbReference type="ARBA" id="ARBA00022737"/>
    </source>
</evidence>
<keyword evidence="6 11" id="KW-0853">WD repeat</keyword>
<dbReference type="Pfam" id="PF24492">
    <property type="entry name" value="HEAT_ECM29"/>
    <property type="match status" value="1"/>
</dbReference>
<dbReference type="PROSITE" id="PS50082">
    <property type="entry name" value="WD_REPEATS_2"/>
    <property type="match status" value="1"/>
</dbReference>
<dbReference type="PROSITE" id="PS50294">
    <property type="entry name" value="WD_REPEATS_REGION"/>
    <property type="match status" value="1"/>
</dbReference>
<protein>
    <recommendedName>
        <fullName evidence="4">peptidylprolyl isomerase</fullName>
        <ecNumber evidence="4">5.2.1.8</ecNumber>
    </recommendedName>
</protein>
<dbReference type="PROSITE" id="PS00170">
    <property type="entry name" value="CSA_PPIASE_1"/>
    <property type="match status" value="1"/>
</dbReference>
<feature type="compositionally biased region" description="Basic and acidic residues" evidence="12">
    <location>
        <begin position="2340"/>
        <end position="2363"/>
    </location>
</feature>
<dbReference type="InterPro" id="IPR011989">
    <property type="entry name" value="ARM-like"/>
</dbReference>
<dbReference type="Pfam" id="PF23731">
    <property type="entry name" value="ARM_ECM29_C"/>
    <property type="match status" value="1"/>
</dbReference>
<evidence type="ECO:0000256" key="1">
    <source>
        <dbReference type="ARBA" id="ARBA00000971"/>
    </source>
</evidence>
<dbReference type="Pfam" id="PF00400">
    <property type="entry name" value="WD40"/>
    <property type="match status" value="1"/>
</dbReference>
<dbReference type="InterPro" id="IPR001680">
    <property type="entry name" value="WD40_rpt"/>
</dbReference>
<dbReference type="SUPFAM" id="SSF50978">
    <property type="entry name" value="WD40 repeat-like"/>
    <property type="match status" value="1"/>
</dbReference>
<dbReference type="InterPro" id="IPR029000">
    <property type="entry name" value="Cyclophilin-like_dom_sf"/>
</dbReference>
<dbReference type="CDD" id="cd01927">
    <property type="entry name" value="cyclophilin_WD40"/>
    <property type="match status" value="1"/>
</dbReference>
<dbReference type="InterPro" id="IPR002130">
    <property type="entry name" value="Cyclophilin-type_PPIase_dom"/>
</dbReference>
<dbReference type="Pfam" id="PF13001">
    <property type="entry name" value="ECM29_N"/>
    <property type="match status" value="1"/>
</dbReference>
<name>A0A5N5D3H7_9PEZI</name>
<evidence type="ECO:0000256" key="11">
    <source>
        <dbReference type="PROSITE-ProRule" id="PRU00221"/>
    </source>
</evidence>
<comment type="similarity">
    <text evidence="3">Belongs to the cyclophilin-type PPIase family.</text>
</comment>
<dbReference type="SUPFAM" id="SSF48371">
    <property type="entry name" value="ARM repeat"/>
    <property type="match status" value="2"/>
</dbReference>
<feature type="domain" description="PPIase cyclophilin-type" evidence="13">
    <location>
        <begin position="2373"/>
        <end position="2518"/>
    </location>
</feature>
<evidence type="ECO:0000313" key="15">
    <source>
        <dbReference type="Proteomes" id="UP000325902"/>
    </source>
</evidence>
<dbReference type="FunFam" id="2.40.100.10:FF:000003">
    <property type="entry name" value="Peptidylprolyl isomerase domain and WD repeat-containing 1"/>
    <property type="match status" value="1"/>
</dbReference>
<dbReference type="InterPro" id="IPR015943">
    <property type="entry name" value="WD40/YVTN_repeat-like_dom_sf"/>
</dbReference>
<dbReference type="InterPro" id="IPR055443">
    <property type="entry name" value="HEAT_ECM29"/>
</dbReference>
<dbReference type="GO" id="GO:0060090">
    <property type="term" value="F:molecular adaptor activity"/>
    <property type="evidence" value="ECO:0007669"/>
    <property type="project" value="InterPro"/>
</dbReference>
<dbReference type="GO" id="GO:0006457">
    <property type="term" value="P:protein folding"/>
    <property type="evidence" value="ECO:0007669"/>
    <property type="project" value="InterPro"/>
</dbReference>
<feature type="repeat" description="WD" evidence="11">
    <location>
        <begin position="2007"/>
        <end position="2040"/>
    </location>
</feature>
<keyword evidence="15" id="KW-1185">Reference proteome</keyword>
<dbReference type="Proteomes" id="UP000325902">
    <property type="component" value="Unassembled WGS sequence"/>
</dbReference>
<keyword evidence="5" id="KW-0963">Cytoplasm</keyword>
<dbReference type="PRINTS" id="PR00153">
    <property type="entry name" value="CSAPPISMRASE"/>
</dbReference>
<dbReference type="PANTHER" id="PTHR23346:SF19">
    <property type="entry name" value="PROTEASOME ADAPTER AND SCAFFOLD PROTEIN ECM29"/>
    <property type="match status" value="1"/>
</dbReference>
<dbReference type="InterPro" id="IPR024372">
    <property type="entry name" value="Ecm29_N"/>
</dbReference>
<dbReference type="InterPro" id="IPR020892">
    <property type="entry name" value="Cyclophilin-type_PPIase_CS"/>
</dbReference>
<comment type="subcellular location">
    <subcellularLocation>
        <location evidence="2">Cytoplasm</location>
    </subcellularLocation>
</comment>
<organism evidence="14 15">
    <name type="scientific">Lasiodiplodia theobromae</name>
    <dbReference type="NCBI Taxonomy" id="45133"/>
    <lineage>
        <taxon>Eukaryota</taxon>
        <taxon>Fungi</taxon>
        <taxon>Dikarya</taxon>
        <taxon>Ascomycota</taxon>
        <taxon>Pezizomycotina</taxon>
        <taxon>Dothideomycetes</taxon>
        <taxon>Dothideomycetes incertae sedis</taxon>
        <taxon>Botryosphaeriales</taxon>
        <taxon>Botryosphaeriaceae</taxon>
        <taxon>Lasiodiplodia</taxon>
    </lineage>
</organism>
<evidence type="ECO:0000256" key="9">
    <source>
        <dbReference type="ARBA" id="ARBA00023110"/>
    </source>
</evidence>
<keyword evidence="7" id="KW-0677">Repeat</keyword>
<dbReference type="InterPro" id="IPR036322">
    <property type="entry name" value="WD40_repeat_dom_sf"/>
</dbReference>
<evidence type="ECO:0000256" key="6">
    <source>
        <dbReference type="ARBA" id="ARBA00022574"/>
    </source>
</evidence>